<reference evidence="14" key="1">
    <citation type="submission" date="2025-08" db="UniProtKB">
        <authorList>
            <consortium name="RefSeq"/>
        </authorList>
    </citation>
    <scope>IDENTIFICATION</scope>
</reference>
<dbReference type="GO" id="GO:0003729">
    <property type="term" value="F:mRNA binding"/>
    <property type="evidence" value="ECO:0007669"/>
    <property type="project" value="TreeGrafter"/>
</dbReference>
<evidence type="ECO:0000313" key="13">
    <source>
        <dbReference type="Proteomes" id="UP000694867"/>
    </source>
</evidence>
<dbReference type="KEGG" id="goe:100904532"/>
<dbReference type="Pfam" id="PF18039">
    <property type="entry name" value="UBA_6"/>
    <property type="match status" value="1"/>
</dbReference>
<name>A0AAJ7L5U6_9ACAR</name>
<evidence type="ECO:0000259" key="12">
    <source>
        <dbReference type="PROSITE" id="PS50103"/>
    </source>
</evidence>
<dbReference type="InterPro" id="IPR000571">
    <property type="entry name" value="Znf_CCCH"/>
</dbReference>
<dbReference type="Gene3D" id="3.40.50.11980">
    <property type="match status" value="1"/>
</dbReference>
<dbReference type="GO" id="GO:0016787">
    <property type="term" value="F:hydrolase activity"/>
    <property type="evidence" value="ECO:0007669"/>
    <property type="project" value="UniProtKB-KW"/>
</dbReference>
<feature type="compositionally biased region" description="Polar residues" evidence="11">
    <location>
        <begin position="183"/>
        <end position="192"/>
    </location>
</feature>
<sequence length="805" mass="89664">MEAEIQVRNCDVPLLKCCLERLLQLFECLAKVEEGVDCLQLKLWTHKTDDTLRSAQEFLLSVTSENPASEKRQPLSTEALNQLFNLRSEIERDARVLLIFTDGEVAIRGPQANVQLAMQLVDEFLAHGVVLSDVLKHSLTADSLLSEPMGGSNGRENGRLTRRVESEDSSYDSDNESGLGPGTKSQGGNFQQKMHDDVSRTVSDTLGAEFAEYVNSNKVELKTVLADPSYQTRLEFAVKLGYTEAQFQNALQRLGLSASNNELLAELIKLTSTAKPVSLDASTSDAARSGELYPIVIDGPNVAMSHGKKDVFSCRGIKICVDYFRARGHKQITVFVPSWRREPPRPNTPISDQEILFQLESENIVKFTPSRNVNGKRIVCYEDYYVLDVALKDDAIVVSNDNYRDLVQRKPEFKKVVEERLLMYVFVNDHFMPPEDPLGRTGPTLDEFLSKVRLQLPSVCPYAKKCTYGNKCKYYHPERGNKPQKSITEKLAEQAKIQLQEVKARANLGNEVTRTRSVPGTLAGDSALPTGTKKKQPLGRTRSAAPAQRLQDDFPIPGSAFGGGDVLWRHQSWSNLPKNMLSESGHLSLAKKLSDPDSHCETVATDPSPGLHKKLQRQLTLNPNHDDRLEQMKLVNTHSRSPNAHHTVTHLSSDGFRSNQTDAFRDGWQAGGLSNQNSTSDTKLNMFPNQFVTPTSYQANIWSPLPSQHNVRYPIPSQQHVRPSSVPPQNRMRAPLSVPHAPSGNFGSGGPLPGVNTFDERHKLFNRLTSIFPEEQVKAAMESLPDELNPQKICAAIISMFPPRP</sequence>
<dbReference type="Pfam" id="PF11977">
    <property type="entry name" value="RNase_Zc3h12a"/>
    <property type="match status" value="1"/>
</dbReference>
<evidence type="ECO:0000256" key="8">
    <source>
        <dbReference type="ARBA" id="ARBA00022833"/>
    </source>
</evidence>
<dbReference type="GeneID" id="100904532"/>
<dbReference type="Proteomes" id="UP000694867">
    <property type="component" value="Unplaced"/>
</dbReference>
<dbReference type="InterPro" id="IPR021869">
    <property type="entry name" value="RNase_Zc3h12_NYN"/>
</dbReference>
<dbReference type="GO" id="GO:0005634">
    <property type="term" value="C:nucleus"/>
    <property type="evidence" value="ECO:0007669"/>
    <property type="project" value="TreeGrafter"/>
</dbReference>
<accession>A0AAJ7L5U6</accession>
<keyword evidence="8 10" id="KW-0862">Zinc</keyword>
<organism evidence="13 14">
    <name type="scientific">Galendromus occidentalis</name>
    <name type="common">western predatory mite</name>
    <dbReference type="NCBI Taxonomy" id="34638"/>
    <lineage>
        <taxon>Eukaryota</taxon>
        <taxon>Metazoa</taxon>
        <taxon>Ecdysozoa</taxon>
        <taxon>Arthropoda</taxon>
        <taxon>Chelicerata</taxon>
        <taxon>Arachnida</taxon>
        <taxon>Acari</taxon>
        <taxon>Parasitiformes</taxon>
        <taxon>Mesostigmata</taxon>
        <taxon>Gamasina</taxon>
        <taxon>Phytoseioidea</taxon>
        <taxon>Phytoseiidae</taxon>
        <taxon>Typhlodrominae</taxon>
        <taxon>Galendromus</taxon>
    </lineage>
</organism>
<gene>
    <name evidence="14" type="primary">LOC100904532</name>
</gene>
<dbReference type="InterPro" id="IPR040546">
    <property type="entry name" value="Rege-1_UBA-like"/>
</dbReference>
<feature type="zinc finger region" description="C3H1-type" evidence="10">
    <location>
        <begin position="459"/>
        <end position="479"/>
    </location>
</feature>
<dbReference type="FunFam" id="3.40.50.11980:FF:000001">
    <property type="entry name" value="ZC3H12A isoform 1"/>
    <property type="match status" value="1"/>
</dbReference>
<evidence type="ECO:0000256" key="3">
    <source>
        <dbReference type="ARBA" id="ARBA00022722"/>
    </source>
</evidence>
<keyword evidence="9" id="KW-0460">Magnesium</keyword>
<evidence type="ECO:0000256" key="10">
    <source>
        <dbReference type="PROSITE-ProRule" id="PRU00723"/>
    </source>
</evidence>
<feature type="region of interest" description="Disordered" evidence="11">
    <location>
        <begin position="144"/>
        <end position="196"/>
    </location>
</feature>
<dbReference type="PANTHER" id="PTHR12876">
    <property type="entry name" value="N4BP1-RELATED"/>
    <property type="match status" value="1"/>
</dbReference>
<evidence type="ECO:0000256" key="4">
    <source>
        <dbReference type="ARBA" id="ARBA00022723"/>
    </source>
</evidence>
<evidence type="ECO:0000256" key="6">
    <source>
        <dbReference type="ARBA" id="ARBA00022771"/>
    </source>
</evidence>
<evidence type="ECO:0000256" key="7">
    <source>
        <dbReference type="ARBA" id="ARBA00022801"/>
    </source>
</evidence>
<keyword evidence="4 10" id="KW-0479">Metal-binding</keyword>
<evidence type="ECO:0000313" key="14">
    <source>
        <dbReference type="RefSeq" id="XP_018496627.1"/>
    </source>
</evidence>
<protein>
    <submittedName>
        <fullName evidence="14">Endoribonuclease ZC3H12A</fullName>
    </submittedName>
</protein>
<keyword evidence="3" id="KW-0540">Nuclease</keyword>
<comment type="similarity">
    <text evidence="2">Belongs to the ZC3H12 family.</text>
</comment>
<dbReference type="GO" id="GO:0004521">
    <property type="term" value="F:RNA endonuclease activity"/>
    <property type="evidence" value="ECO:0007669"/>
    <property type="project" value="TreeGrafter"/>
</dbReference>
<dbReference type="AlphaFoldDB" id="A0AAJ7L5U6"/>
<dbReference type="PROSITE" id="PS50103">
    <property type="entry name" value="ZF_C3H1"/>
    <property type="match status" value="1"/>
</dbReference>
<comment type="cofactor">
    <cofactor evidence="1">
        <name>Mg(2+)</name>
        <dbReference type="ChEBI" id="CHEBI:18420"/>
    </cofactor>
</comment>
<evidence type="ECO:0000256" key="11">
    <source>
        <dbReference type="SAM" id="MobiDB-lite"/>
    </source>
</evidence>
<dbReference type="PANTHER" id="PTHR12876:SF35">
    <property type="entry name" value="LD08718P-RELATED"/>
    <property type="match status" value="1"/>
</dbReference>
<feature type="region of interest" description="Disordered" evidence="11">
    <location>
        <begin position="516"/>
        <end position="555"/>
    </location>
</feature>
<dbReference type="InterPro" id="IPR051101">
    <property type="entry name" value="ZC3H12/N4BP1_RNase_Reg"/>
</dbReference>
<evidence type="ECO:0000256" key="2">
    <source>
        <dbReference type="ARBA" id="ARBA00010922"/>
    </source>
</evidence>
<proteinExistence type="inferred from homology"/>
<keyword evidence="7" id="KW-0378">Hydrolase</keyword>
<evidence type="ECO:0000256" key="1">
    <source>
        <dbReference type="ARBA" id="ARBA00001946"/>
    </source>
</evidence>
<evidence type="ECO:0000256" key="5">
    <source>
        <dbReference type="ARBA" id="ARBA00022759"/>
    </source>
</evidence>
<feature type="domain" description="C3H1-type" evidence="12">
    <location>
        <begin position="459"/>
        <end position="479"/>
    </location>
</feature>
<dbReference type="GO" id="GO:0008270">
    <property type="term" value="F:zinc ion binding"/>
    <property type="evidence" value="ECO:0007669"/>
    <property type="project" value="UniProtKB-KW"/>
</dbReference>
<feature type="compositionally biased region" description="Basic and acidic residues" evidence="11">
    <location>
        <begin position="156"/>
        <end position="166"/>
    </location>
</feature>
<dbReference type="RefSeq" id="XP_018496627.1">
    <property type="nucleotide sequence ID" value="XM_018641111.2"/>
</dbReference>
<keyword evidence="13" id="KW-1185">Reference proteome</keyword>
<keyword evidence="5" id="KW-0255">Endonuclease</keyword>
<evidence type="ECO:0000256" key="9">
    <source>
        <dbReference type="ARBA" id="ARBA00022842"/>
    </source>
</evidence>
<keyword evidence="6 10" id="KW-0863">Zinc-finger</keyword>
<dbReference type="GO" id="GO:0036464">
    <property type="term" value="C:cytoplasmic ribonucleoprotein granule"/>
    <property type="evidence" value="ECO:0007669"/>
    <property type="project" value="TreeGrafter"/>
</dbReference>
<feature type="region of interest" description="Disordered" evidence="11">
    <location>
        <begin position="590"/>
        <end position="612"/>
    </location>
</feature>